<proteinExistence type="predicted"/>
<comment type="caution">
    <text evidence="6">The sequence shown here is derived from an EMBL/GenBank/DDBJ whole genome shotgun (WGS) entry which is preliminary data.</text>
</comment>
<dbReference type="EMBL" id="PGCI01000996">
    <property type="protein sequence ID" value="PLW09690.1"/>
    <property type="molecule type" value="Genomic_DNA"/>
</dbReference>
<comment type="subcellular location">
    <subcellularLocation>
        <location evidence="1">Membrane</location>
    </subcellularLocation>
</comment>
<gene>
    <name evidence="6" type="ORF">PCASD_24507</name>
</gene>
<evidence type="ECO:0008006" key="8">
    <source>
        <dbReference type="Google" id="ProtNLM"/>
    </source>
</evidence>
<dbReference type="PANTHER" id="PTHR12953:SF0">
    <property type="entry name" value="SUN DOMAIN-CONTAINING OSSIFICATION FACTOR"/>
    <property type="match status" value="1"/>
</dbReference>
<protein>
    <recommendedName>
        <fullName evidence="8">SUN domain-containing protein</fullName>
    </recommendedName>
</protein>
<feature type="compositionally biased region" description="Low complexity" evidence="5">
    <location>
        <begin position="215"/>
        <end position="230"/>
    </location>
</feature>
<evidence type="ECO:0000256" key="5">
    <source>
        <dbReference type="SAM" id="MobiDB-lite"/>
    </source>
</evidence>
<accession>A0A2N5S8Y0</accession>
<keyword evidence="2" id="KW-0812">Transmembrane</keyword>
<dbReference type="GO" id="GO:0034975">
    <property type="term" value="P:protein folding in endoplasmic reticulum"/>
    <property type="evidence" value="ECO:0007669"/>
    <property type="project" value="TreeGrafter"/>
</dbReference>
<feature type="compositionally biased region" description="Low complexity" evidence="5">
    <location>
        <begin position="10"/>
        <end position="31"/>
    </location>
</feature>
<keyword evidence="4" id="KW-0472">Membrane</keyword>
<feature type="region of interest" description="Disordered" evidence="5">
    <location>
        <begin position="211"/>
        <end position="294"/>
    </location>
</feature>
<organism evidence="6 7">
    <name type="scientific">Puccinia coronata f. sp. avenae</name>
    <dbReference type="NCBI Taxonomy" id="200324"/>
    <lineage>
        <taxon>Eukaryota</taxon>
        <taxon>Fungi</taxon>
        <taxon>Dikarya</taxon>
        <taxon>Basidiomycota</taxon>
        <taxon>Pucciniomycotina</taxon>
        <taxon>Pucciniomycetes</taxon>
        <taxon>Pucciniales</taxon>
        <taxon>Pucciniaceae</taxon>
        <taxon>Puccinia</taxon>
    </lineage>
</organism>
<evidence type="ECO:0000256" key="4">
    <source>
        <dbReference type="ARBA" id="ARBA00023136"/>
    </source>
</evidence>
<dbReference type="InterPro" id="IPR045120">
    <property type="entry name" value="Suco/Slp1-like"/>
</dbReference>
<dbReference type="AlphaFoldDB" id="A0A2N5S8Y0"/>
<feature type="region of interest" description="Disordered" evidence="5">
    <location>
        <begin position="333"/>
        <end position="356"/>
    </location>
</feature>
<evidence type="ECO:0000313" key="7">
    <source>
        <dbReference type="Proteomes" id="UP000235392"/>
    </source>
</evidence>
<evidence type="ECO:0000256" key="1">
    <source>
        <dbReference type="ARBA" id="ARBA00004370"/>
    </source>
</evidence>
<dbReference type="GO" id="GO:0016020">
    <property type="term" value="C:membrane"/>
    <property type="evidence" value="ECO:0007669"/>
    <property type="project" value="UniProtKB-SubCell"/>
</dbReference>
<name>A0A2N5S8Y0_9BASI</name>
<sequence>MQPQPPQQPQPQQLQQPAAAGATTTTTTTTTTGGGQGSESIFGQIMKRLASLEAHHGLLLKYVEEQVHVLEASVHRLDQRVAELDRILKTQMKEQQDSMTQMQGLKSELAVERSFLNHRIEALDSSITFVKRIGLVQFVSILAVLVFLGLTRFQHASSSTSGTGTKGGLRERRRTAAHHLVDGIPRKVVRASSLHRKLALASPRPAATYFKLRHPSSSSPSSPLRRSSSPAAATRLVQRPKTEHEDEDADDALVAGRGQLHHEPRSISPEQRPELCKHPAMPVSHPRSNQTEAHVDPLPADSGPSACCIRPGDAPPSVHLPHDQLHLLLQQHQQQQQQQHHTALPPSYRSSVIAPPVPIHGFVDPDLHRHHS</sequence>
<feature type="compositionally biased region" description="Basic and acidic residues" evidence="5">
    <location>
        <begin position="260"/>
        <end position="277"/>
    </location>
</feature>
<keyword evidence="3" id="KW-1133">Transmembrane helix</keyword>
<evidence type="ECO:0000256" key="2">
    <source>
        <dbReference type="ARBA" id="ARBA00022692"/>
    </source>
</evidence>
<dbReference type="PANTHER" id="PTHR12953">
    <property type="entry name" value="MEMBRANE PROTEIN CH1 RELATED"/>
    <property type="match status" value="1"/>
</dbReference>
<feature type="region of interest" description="Disordered" evidence="5">
    <location>
        <begin position="1"/>
        <end position="38"/>
    </location>
</feature>
<dbReference type="GO" id="GO:0005737">
    <property type="term" value="C:cytoplasm"/>
    <property type="evidence" value="ECO:0007669"/>
    <property type="project" value="TreeGrafter"/>
</dbReference>
<evidence type="ECO:0000256" key="3">
    <source>
        <dbReference type="ARBA" id="ARBA00022989"/>
    </source>
</evidence>
<dbReference type="Proteomes" id="UP000235392">
    <property type="component" value="Unassembled WGS sequence"/>
</dbReference>
<reference evidence="6 7" key="1">
    <citation type="submission" date="2017-11" db="EMBL/GenBank/DDBJ databases">
        <title>De novo assembly and phasing of dikaryotic genomes from two isolates of Puccinia coronata f. sp. avenae, the causal agent of oat crown rust.</title>
        <authorList>
            <person name="Miller M.E."/>
            <person name="Zhang Y."/>
            <person name="Omidvar V."/>
            <person name="Sperschneider J."/>
            <person name="Schwessinger B."/>
            <person name="Raley C."/>
            <person name="Palmer J.M."/>
            <person name="Garnica D."/>
            <person name="Upadhyaya N."/>
            <person name="Rathjen J."/>
            <person name="Taylor J.M."/>
            <person name="Park R.F."/>
            <person name="Dodds P.N."/>
            <person name="Hirsch C.D."/>
            <person name="Kianian S.F."/>
            <person name="Figueroa M."/>
        </authorList>
    </citation>
    <scope>NUCLEOTIDE SEQUENCE [LARGE SCALE GENOMIC DNA]</scope>
    <source>
        <strain evidence="6">12SD80</strain>
    </source>
</reference>
<evidence type="ECO:0000313" key="6">
    <source>
        <dbReference type="EMBL" id="PLW09690.1"/>
    </source>
</evidence>